<dbReference type="Proteomes" id="UP000549517">
    <property type="component" value="Unassembled WGS sequence"/>
</dbReference>
<sequence>MIRAISVTLLSLGALGFHFAGNATAAMLAALAALAAAFFFSRPILGNPAGVSKLPEGVTPEDIKNYRSEHPGTSVSEAIRACARQKRG</sequence>
<organism evidence="2 3">
    <name type="scientific">Brevibacterium luteolum</name>
    <dbReference type="NCBI Taxonomy" id="199591"/>
    <lineage>
        <taxon>Bacteria</taxon>
        <taxon>Bacillati</taxon>
        <taxon>Actinomycetota</taxon>
        <taxon>Actinomycetes</taxon>
        <taxon>Micrococcales</taxon>
        <taxon>Brevibacteriaceae</taxon>
        <taxon>Brevibacterium</taxon>
    </lineage>
</organism>
<feature type="chain" id="PRO_5033061649" evidence="1">
    <location>
        <begin position="26"/>
        <end position="88"/>
    </location>
</feature>
<keyword evidence="1" id="KW-0732">Signal</keyword>
<dbReference type="AlphaFoldDB" id="A0A849AL76"/>
<evidence type="ECO:0000313" key="3">
    <source>
        <dbReference type="Proteomes" id="UP000549517"/>
    </source>
</evidence>
<evidence type="ECO:0000313" key="2">
    <source>
        <dbReference type="EMBL" id="NNG77988.1"/>
    </source>
</evidence>
<comment type="caution">
    <text evidence="2">The sequence shown here is derived from an EMBL/GenBank/DDBJ whole genome shotgun (WGS) entry which is preliminary data.</text>
</comment>
<gene>
    <name evidence="2" type="ORF">HLA91_01155</name>
</gene>
<name>A0A849AL76_9MICO</name>
<feature type="signal peptide" evidence="1">
    <location>
        <begin position="1"/>
        <end position="25"/>
    </location>
</feature>
<dbReference type="RefSeq" id="WP_170273191.1">
    <property type="nucleotide sequence ID" value="NZ_BAAAKH010000002.1"/>
</dbReference>
<dbReference type="EMBL" id="JABEMC010000001">
    <property type="protein sequence ID" value="NNG77988.1"/>
    <property type="molecule type" value="Genomic_DNA"/>
</dbReference>
<reference evidence="2 3" key="1">
    <citation type="submission" date="2020-05" db="EMBL/GenBank/DDBJ databases">
        <title>MicrobeNet Type strains.</title>
        <authorList>
            <person name="Nicholson A.C."/>
        </authorList>
    </citation>
    <scope>NUCLEOTIDE SEQUENCE [LARGE SCALE GENOMIC DNA]</scope>
    <source>
        <strain evidence="2 3">CCUG 46604</strain>
    </source>
</reference>
<evidence type="ECO:0000256" key="1">
    <source>
        <dbReference type="SAM" id="SignalP"/>
    </source>
</evidence>
<protein>
    <submittedName>
        <fullName evidence="2">Uncharacterized protein</fullName>
    </submittedName>
</protein>
<accession>A0A849AL76</accession>
<proteinExistence type="predicted"/>